<evidence type="ECO:0000256" key="4">
    <source>
        <dbReference type="ARBA" id="ARBA00022525"/>
    </source>
</evidence>
<evidence type="ECO:0000256" key="2">
    <source>
        <dbReference type="ARBA" id="ARBA00004613"/>
    </source>
</evidence>
<evidence type="ECO:0000259" key="18">
    <source>
        <dbReference type="PROSITE" id="PS51910"/>
    </source>
</evidence>
<evidence type="ECO:0000256" key="3">
    <source>
        <dbReference type="ARBA" id="ARBA00012729"/>
    </source>
</evidence>
<evidence type="ECO:0000256" key="5">
    <source>
        <dbReference type="ARBA" id="ARBA00022669"/>
    </source>
</evidence>
<dbReference type="SUPFAM" id="SSF57180">
    <property type="entry name" value="Cellulose-binding domain"/>
    <property type="match status" value="1"/>
</dbReference>
<keyword evidence="7 13" id="KW-0378">Hydrolase</keyword>
<dbReference type="STRING" id="150374.A0A0M8MRM7"/>
<comment type="similarity">
    <text evidence="14">Belongs to the glycosyl hydrolase 18 family.</text>
</comment>
<dbReference type="EMBL" id="LGSR01000028">
    <property type="protein sequence ID" value="KOS17008.1"/>
    <property type="molecule type" value="Genomic_DNA"/>
</dbReference>
<dbReference type="GO" id="GO:0000272">
    <property type="term" value="P:polysaccharide catabolic process"/>
    <property type="evidence" value="ECO:0007669"/>
    <property type="project" value="UniProtKB-KW"/>
</dbReference>
<keyword evidence="9" id="KW-0843">Virulence</keyword>
<proteinExistence type="inferred from homology"/>
<dbReference type="GO" id="GO:0030248">
    <property type="term" value="F:cellulose binding"/>
    <property type="evidence" value="ECO:0007669"/>
    <property type="project" value="InterPro"/>
</dbReference>
<comment type="caution">
    <text evidence="19">The sequence shown here is derived from an EMBL/GenBank/DDBJ whole genome shotgun (WGS) entry which is preliminary data.</text>
</comment>
<evidence type="ECO:0000256" key="11">
    <source>
        <dbReference type="ARBA" id="ARBA00023295"/>
    </source>
</evidence>
<dbReference type="InterPro" id="IPR001579">
    <property type="entry name" value="Glyco_hydro_18_chit_AS"/>
</dbReference>
<evidence type="ECO:0000256" key="14">
    <source>
        <dbReference type="RuleBase" id="RU004453"/>
    </source>
</evidence>
<evidence type="ECO:0000259" key="17">
    <source>
        <dbReference type="PROSITE" id="PS51164"/>
    </source>
</evidence>
<evidence type="ECO:0000256" key="7">
    <source>
        <dbReference type="ARBA" id="ARBA00022801"/>
    </source>
</evidence>
<dbReference type="SUPFAM" id="SSF51445">
    <property type="entry name" value="(Trans)glycosidases"/>
    <property type="match status" value="1"/>
</dbReference>
<accession>A0A0M8MRM7</accession>
<keyword evidence="8" id="KW-0146">Chitin degradation</keyword>
<dbReference type="InterPro" id="IPR000254">
    <property type="entry name" value="CBD"/>
</dbReference>
<dbReference type="PANTHER" id="PTHR45708">
    <property type="entry name" value="ENDOCHITINASE"/>
    <property type="match status" value="1"/>
</dbReference>
<dbReference type="InterPro" id="IPR050542">
    <property type="entry name" value="Glycosyl_Hydrlase18_Chitinase"/>
</dbReference>
<keyword evidence="12" id="KW-0624">Polysaccharide degradation</keyword>
<keyword evidence="4" id="KW-0964">Secreted</keyword>
<feature type="compositionally biased region" description="Low complexity" evidence="15">
    <location>
        <begin position="353"/>
        <end position="370"/>
    </location>
</feature>
<dbReference type="GO" id="GO:0008061">
    <property type="term" value="F:chitin binding"/>
    <property type="evidence" value="ECO:0007669"/>
    <property type="project" value="UniProtKB-KW"/>
</dbReference>
<keyword evidence="20" id="KW-1185">Reference proteome</keyword>
<evidence type="ECO:0000313" key="20">
    <source>
        <dbReference type="Proteomes" id="UP000053831"/>
    </source>
</evidence>
<dbReference type="EC" id="3.2.1.14" evidence="3"/>
<keyword evidence="5" id="KW-0147">Chitin-binding</keyword>
<dbReference type="PROSITE" id="PS01095">
    <property type="entry name" value="GH18_1"/>
    <property type="match status" value="1"/>
</dbReference>
<dbReference type="PANTHER" id="PTHR45708:SF49">
    <property type="entry name" value="ENDOCHITINASE"/>
    <property type="match status" value="1"/>
</dbReference>
<dbReference type="Gene3D" id="3.20.20.80">
    <property type="entry name" value="Glycosidases"/>
    <property type="match status" value="1"/>
</dbReference>
<feature type="domain" description="CBM1" evidence="17">
    <location>
        <begin position="387"/>
        <end position="423"/>
    </location>
</feature>
<evidence type="ECO:0000256" key="9">
    <source>
        <dbReference type="ARBA" id="ARBA00023026"/>
    </source>
</evidence>
<evidence type="ECO:0000313" key="19">
    <source>
        <dbReference type="EMBL" id="KOS17008.1"/>
    </source>
</evidence>
<dbReference type="InterPro" id="IPR017853">
    <property type="entry name" value="GH"/>
</dbReference>
<dbReference type="InterPro" id="IPR001223">
    <property type="entry name" value="Glyco_hydro18_cat"/>
</dbReference>
<dbReference type="Pfam" id="PF00734">
    <property type="entry name" value="CBM_1"/>
    <property type="match status" value="1"/>
</dbReference>
<organism evidence="19 20">
    <name type="scientific">Escovopsis weberi</name>
    <dbReference type="NCBI Taxonomy" id="150374"/>
    <lineage>
        <taxon>Eukaryota</taxon>
        <taxon>Fungi</taxon>
        <taxon>Dikarya</taxon>
        <taxon>Ascomycota</taxon>
        <taxon>Pezizomycotina</taxon>
        <taxon>Sordariomycetes</taxon>
        <taxon>Hypocreomycetidae</taxon>
        <taxon>Hypocreales</taxon>
        <taxon>Hypocreaceae</taxon>
        <taxon>Escovopsis</taxon>
    </lineage>
</organism>
<feature type="signal peptide" evidence="16">
    <location>
        <begin position="1"/>
        <end position="18"/>
    </location>
</feature>
<keyword evidence="11 13" id="KW-0326">Glycosidase</keyword>
<dbReference type="OrthoDB" id="6020543at2759"/>
<dbReference type="GO" id="GO:0005576">
    <property type="term" value="C:extracellular region"/>
    <property type="evidence" value="ECO:0007669"/>
    <property type="project" value="UniProtKB-SubCell"/>
</dbReference>
<dbReference type="Proteomes" id="UP000053831">
    <property type="component" value="Unassembled WGS sequence"/>
</dbReference>
<evidence type="ECO:0000256" key="15">
    <source>
        <dbReference type="SAM" id="MobiDB-lite"/>
    </source>
</evidence>
<dbReference type="InterPro" id="IPR035971">
    <property type="entry name" value="CBD_sf"/>
</dbReference>
<dbReference type="AlphaFoldDB" id="A0A0M8MRM7"/>
<sequence length="423" mass="43933">MLFSSVLTGLGLLGLASAAPSQAVKRQQSGALNVVYWGQNGGGTIENNDLSAYCTATSGIDVLVLAFLYQFGSNGNVASGIIGQSCFISNSGQPQQCDALTQAITKCQNNGVKIVLSLGGATGAYHLSSQAQAENIAQYLWDAYGNSGNAAVTRPLGANIINGFDFDIETNGGSSQYYQYMIAKLRALFATDPSREYWITGAPQCPIPEPNMSVVIENAQFDHLYVQFYNNNNYTVPCALGINGDAPFNYNNWTSYLQSTPSKNAKLFIGVPAAPDGANGSPSGAVYYASPDQLAAIVGEYRAKPNFGGVMEWSAGFSDSNVVNGCNYAQNVKSILLTGKPCAGFPISSNLPTPTAAPTPSSSSTPASTPSSPPATPTGGGSGSGSGTVPQWGQCGGAGYTGPTQCAAPYTCVSSSTWWSDCR</sequence>
<evidence type="ECO:0000256" key="1">
    <source>
        <dbReference type="ARBA" id="ARBA00000822"/>
    </source>
</evidence>
<dbReference type="GO" id="GO:0006032">
    <property type="term" value="P:chitin catabolic process"/>
    <property type="evidence" value="ECO:0007669"/>
    <property type="project" value="UniProtKB-KW"/>
</dbReference>
<dbReference type="SMART" id="SM00236">
    <property type="entry name" value="fCBD"/>
    <property type="match status" value="1"/>
</dbReference>
<evidence type="ECO:0000256" key="12">
    <source>
        <dbReference type="ARBA" id="ARBA00023326"/>
    </source>
</evidence>
<name>A0A0M8MRM7_ESCWE</name>
<feature type="chain" id="PRO_5005818826" description="chitinase" evidence="16">
    <location>
        <begin position="19"/>
        <end position="423"/>
    </location>
</feature>
<dbReference type="GO" id="GO:0008843">
    <property type="term" value="F:endochitinase activity"/>
    <property type="evidence" value="ECO:0007669"/>
    <property type="project" value="UniProtKB-EC"/>
</dbReference>
<dbReference type="Pfam" id="PF00704">
    <property type="entry name" value="Glyco_hydro_18"/>
    <property type="match status" value="1"/>
</dbReference>
<evidence type="ECO:0000256" key="13">
    <source>
        <dbReference type="RuleBase" id="RU000489"/>
    </source>
</evidence>
<reference evidence="19 20" key="1">
    <citation type="submission" date="2015-07" db="EMBL/GenBank/DDBJ databases">
        <title>The genome of the fungus Escovopsis weberi, a specialized disease agent of ant agriculture.</title>
        <authorList>
            <person name="de Man T.J."/>
            <person name="Stajich J.E."/>
            <person name="Kubicek C.P."/>
            <person name="Chenthamara K."/>
            <person name="Atanasova L."/>
            <person name="Druzhinina I.S."/>
            <person name="Birnbaum S."/>
            <person name="Barribeau S.M."/>
            <person name="Teiling C."/>
            <person name="Suen G."/>
            <person name="Currie C."/>
            <person name="Gerardo N.M."/>
        </authorList>
    </citation>
    <scope>NUCLEOTIDE SEQUENCE [LARGE SCALE GENOMIC DNA]</scope>
</reference>
<feature type="region of interest" description="Disordered" evidence="15">
    <location>
        <begin position="353"/>
        <end position="389"/>
    </location>
</feature>
<dbReference type="PROSITE" id="PS51910">
    <property type="entry name" value="GH18_2"/>
    <property type="match status" value="1"/>
</dbReference>
<keyword evidence="10" id="KW-0119">Carbohydrate metabolism</keyword>
<feature type="domain" description="GH18" evidence="18">
    <location>
        <begin position="31"/>
        <end position="333"/>
    </location>
</feature>
<evidence type="ECO:0000256" key="16">
    <source>
        <dbReference type="SAM" id="SignalP"/>
    </source>
</evidence>
<dbReference type="PROSITE" id="PS51164">
    <property type="entry name" value="CBM1_2"/>
    <property type="match status" value="1"/>
</dbReference>
<protein>
    <recommendedName>
        <fullName evidence="3">chitinase</fullName>
        <ecNumber evidence="3">3.2.1.14</ecNumber>
    </recommendedName>
</protein>
<gene>
    <name evidence="19" type="ORF">ESCO_005844</name>
</gene>
<evidence type="ECO:0000256" key="6">
    <source>
        <dbReference type="ARBA" id="ARBA00022729"/>
    </source>
</evidence>
<evidence type="ECO:0000256" key="10">
    <source>
        <dbReference type="ARBA" id="ARBA00023277"/>
    </source>
</evidence>
<comment type="subcellular location">
    <subcellularLocation>
        <location evidence="2">Secreted</location>
    </subcellularLocation>
</comment>
<keyword evidence="6 16" id="KW-0732">Signal</keyword>
<evidence type="ECO:0000256" key="8">
    <source>
        <dbReference type="ARBA" id="ARBA00023024"/>
    </source>
</evidence>
<comment type="catalytic activity">
    <reaction evidence="1">
        <text>Random endo-hydrolysis of N-acetyl-beta-D-glucosaminide (1-&gt;4)-beta-linkages in chitin and chitodextrins.</text>
        <dbReference type="EC" id="3.2.1.14"/>
    </reaction>
</comment>